<proteinExistence type="predicted"/>
<organism evidence="1 2">
    <name type="scientific">Clonorchis sinensis</name>
    <name type="common">Chinese liver fluke</name>
    <dbReference type="NCBI Taxonomy" id="79923"/>
    <lineage>
        <taxon>Eukaryota</taxon>
        <taxon>Metazoa</taxon>
        <taxon>Spiralia</taxon>
        <taxon>Lophotrochozoa</taxon>
        <taxon>Platyhelminthes</taxon>
        <taxon>Trematoda</taxon>
        <taxon>Digenea</taxon>
        <taxon>Opisthorchiida</taxon>
        <taxon>Opisthorchiata</taxon>
        <taxon>Opisthorchiidae</taxon>
        <taxon>Clonorchis</taxon>
    </lineage>
</organism>
<dbReference type="EMBL" id="DF143880">
    <property type="protein sequence ID" value="GAA54295.1"/>
    <property type="molecule type" value="Genomic_DNA"/>
</dbReference>
<reference evidence="1" key="1">
    <citation type="journal article" date="2011" name="Genome Biol.">
        <title>The draft genome of the carcinogenic human liver fluke Clonorchis sinensis.</title>
        <authorList>
            <person name="Wang X."/>
            <person name="Chen W."/>
            <person name="Huang Y."/>
            <person name="Sun J."/>
            <person name="Men J."/>
            <person name="Liu H."/>
            <person name="Luo F."/>
            <person name="Guo L."/>
            <person name="Lv X."/>
            <person name="Deng C."/>
            <person name="Zhou C."/>
            <person name="Fan Y."/>
            <person name="Li X."/>
            <person name="Huang L."/>
            <person name="Hu Y."/>
            <person name="Liang C."/>
            <person name="Hu X."/>
            <person name="Xu J."/>
            <person name="Yu X."/>
        </authorList>
    </citation>
    <scope>NUCLEOTIDE SEQUENCE [LARGE SCALE GENOMIC DNA]</scope>
    <source>
        <strain evidence="1">Henan</strain>
    </source>
</reference>
<sequence>MRIPKKSAWAEDSNPRLGFGISGPIADEIKGVFWSVEVTYQQQMSEVVAGGELPKGSYEEVVIFRRTRGATVDHTEKERIGPAQRDLKPRCIAKRCRSGIREDNRDWQGRMWTRGYKYNRFGLKFGICRIGTTRKPFPQLFPRTAASFRASRGRSSDRCLIVGFAFWTLTARPKIFCTVDDNDPQIISLHSLTRLSTRDAVAVFIAASESWMTLFAASGPGVDSARRRKLKAAVLEQVKGVILIPCDFRVTIHFEKYTGQTNNNTSFEHLRSDQADGTGKISGGLELPIAEKNCYTPYQLHKAPKTGLDKHQQVISSGVCTLTVLQVIHEAFVCRNLGNYQAVNSKYTDFLKIVFLYPENRLFIFVLFGCFEYPIRSYLTNTKIEVAIWSKNRYISAQYLLDFEYFIRFQTTETLLSKGHLTDKYNSSPDADLLALTVDTSEPLAWYIQVLTELPAHKALLVIEILIFHDEHVTLSDFRKCFVRIRLGIFTNLLKLSCEHLPKLSYRE</sequence>
<evidence type="ECO:0000313" key="1">
    <source>
        <dbReference type="EMBL" id="GAA54295.1"/>
    </source>
</evidence>
<reference key="2">
    <citation type="submission" date="2011-10" db="EMBL/GenBank/DDBJ databases">
        <title>The genome and transcriptome sequence of Clonorchis sinensis provide insights into the carcinogenic liver fluke.</title>
        <authorList>
            <person name="Wang X."/>
            <person name="Huang Y."/>
            <person name="Chen W."/>
            <person name="Liu H."/>
            <person name="Guo L."/>
            <person name="Chen Y."/>
            <person name="Luo F."/>
            <person name="Zhou W."/>
            <person name="Sun J."/>
            <person name="Mao Q."/>
            <person name="Liang P."/>
            <person name="Zhou C."/>
            <person name="Tian Y."/>
            <person name="Men J."/>
            <person name="Lv X."/>
            <person name="Huang L."/>
            <person name="Zhou J."/>
            <person name="Hu Y."/>
            <person name="Li R."/>
            <person name="Zhang F."/>
            <person name="Lei H."/>
            <person name="Li X."/>
            <person name="Hu X."/>
            <person name="Liang C."/>
            <person name="Xu J."/>
            <person name="Wu Z."/>
            <person name="Yu X."/>
        </authorList>
    </citation>
    <scope>NUCLEOTIDE SEQUENCE</scope>
    <source>
        <strain>Henan</strain>
    </source>
</reference>
<dbReference type="Proteomes" id="UP000008909">
    <property type="component" value="Unassembled WGS sequence"/>
</dbReference>
<evidence type="ECO:0000313" key="2">
    <source>
        <dbReference type="Proteomes" id="UP000008909"/>
    </source>
</evidence>
<dbReference type="AlphaFoldDB" id="G7YMW4"/>
<name>G7YMW4_CLOSI</name>
<keyword evidence="2" id="KW-1185">Reference proteome</keyword>
<gene>
    <name evidence="1" type="ORF">CLF_113575</name>
</gene>
<accession>G7YMW4</accession>
<protein>
    <submittedName>
        <fullName evidence="1">Uncharacterized protein</fullName>
    </submittedName>
</protein>